<dbReference type="Pfam" id="PF00135">
    <property type="entry name" value="COesterase"/>
    <property type="match status" value="1"/>
</dbReference>
<dbReference type="EC" id="3.1.1.-" evidence="3"/>
<dbReference type="PANTHER" id="PTHR11559">
    <property type="entry name" value="CARBOXYLESTERASE"/>
    <property type="match status" value="1"/>
</dbReference>
<proteinExistence type="inferred from homology"/>
<dbReference type="Gene3D" id="3.40.50.1820">
    <property type="entry name" value="alpha/beta hydrolase"/>
    <property type="match status" value="1"/>
</dbReference>
<dbReference type="InterPro" id="IPR019826">
    <property type="entry name" value="Carboxylesterase_B_AS"/>
</dbReference>
<sequence length="548" mass="59820">MSEQVRVTVAQGALQGALSADGVVRSFKGVPYAEPPVGALRWRAPRPARSWAGVRPATRFGPVAPQPMLPGTSLYSGGPQPQSEDCLYLNVWAPAEPAGARPVLVWFHLGAFLFGSSSDSPSGTPIYDGEALARAGAVVVTVNYRLGRLGFLAHPRLTEEAPYGASGNYGLLDQVAALEWVRDNIAAFGGDPGRVTIWGLSAGSAGVSALMTSPLARGLFHRAIGQSAGLFGPVADSVGINDMLQDLDAAHRTGEKLATALGARSAEDLRRLPPERLAAVHLPADRPFRMDMLPFPAGRGDFDSCWPIVDGHLLPRSPYETFSAGEQAPVPLITGFAGNEASSMPGLPTVEAYLADARTEYGELAERFLRLYPADTDDEAFAATATANGDRIFRWQNWTWARLHAATHPGMTWFYQWERVPPIPPGADLAERDPRAFHGSEIPYAFRNLHARPWHWTRVDRDLSDALSAYWLAFAESGDPNHGDPNRGGPDRGGPDRGERPAWSPFDPERPRPLHFADRVAEAELSHRDRLDFLDDHYRRLRRRVTAR</sequence>
<feature type="domain" description="Carboxylesterase type B" evidence="5">
    <location>
        <begin position="6"/>
        <end position="520"/>
    </location>
</feature>
<organism evidence="6 7">
    <name type="scientific">Streptosporangium fragile</name>
    <dbReference type="NCBI Taxonomy" id="46186"/>
    <lineage>
        <taxon>Bacteria</taxon>
        <taxon>Bacillati</taxon>
        <taxon>Actinomycetota</taxon>
        <taxon>Actinomycetes</taxon>
        <taxon>Streptosporangiales</taxon>
        <taxon>Streptosporangiaceae</taxon>
        <taxon>Streptosporangium</taxon>
    </lineage>
</organism>
<evidence type="ECO:0000313" key="6">
    <source>
        <dbReference type="EMBL" id="GAA2911373.1"/>
    </source>
</evidence>
<dbReference type="InterPro" id="IPR002018">
    <property type="entry name" value="CarbesteraseB"/>
</dbReference>
<comment type="similarity">
    <text evidence="1 3">Belongs to the type-B carboxylesterase/lipase family.</text>
</comment>
<dbReference type="EMBL" id="BAAAVI010000110">
    <property type="protein sequence ID" value="GAA2911373.1"/>
    <property type="molecule type" value="Genomic_DNA"/>
</dbReference>
<name>A0ABN3WFR5_9ACTN</name>
<evidence type="ECO:0000259" key="5">
    <source>
        <dbReference type="Pfam" id="PF00135"/>
    </source>
</evidence>
<dbReference type="SUPFAM" id="SSF53474">
    <property type="entry name" value="alpha/beta-Hydrolases"/>
    <property type="match status" value="1"/>
</dbReference>
<protein>
    <recommendedName>
        <fullName evidence="3">Carboxylic ester hydrolase</fullName>
        <ecNumber evidence="3">3.1.1.-</ecNumber>
    </recommendedName>
</protein>
<dbReference type="Proteomes" id="UP001500831">
    <property type="component" value="Unassembled WGS sequence"/>
</dbReference>
<evidence type="ECO:0000313" key="7">
    <source>
        <dbReference type="Proteomes" id="UP001500831"/>
    </source>
</evidence>
<dbReference type="InterPro" id="IPR029058">
    <property type="entry name" value="AB_hydrolase_fold"/>
</dbReference>
<comment type="caution">
    <text evidence="6">The sequence shown here is derived from an EMBL/GenBank/DDBJ whole genome shotgun (WGS) entry which is preliminary data.</text>
</comment>
<evidence type="ECO:0000256" key="4">
    <source>
        <dbReference type="SAM" id="MobiDB-lite"/>
    </source>
</evidence>
<keyword evidence="2 3" id="KW-0378">Hydrolase</keyword>
<dbReference type="InterPro" id="IPR019819">
    <property type="entry name" value="Carboxylesterase_B_CS"/>
</dbReference>
<dbReference type="PROSITE" id="PS00122">
    <property type="entry name" value="CARBOXYLESTERASE_B_1"/>
    <property type="match status" value="1"/>
</dbReference>
<reference evidence="6 7" key="1">
    <citation type="journal article" date="2019" name="Int. J. Syst. Evol. Microbiol.">
        <title>The Global Catalogue of Microorganisms (GCM) 10K type strain sequencing project: providing services to taxonomists for standard genome sequencing and annotation.</title>
        <authorList>
            <consortium name="The Broad Institute Genomics Platform"/>
            <consortium name="The Broad Institute Genome Sequencing Center for Infectious Disease"/>
            <person name="Wu L."/>
            <person name="Ma J."/>
        </authorList>
    </citation>
    <scope>NUCLEOTIDE SEQUENCE [LARGE SCALE GENOMIC DNA]</scope>
    <source>
        <strain evidence="6 7">JCM 6242</strain>
    </source>
</reference>
<feature type="compositionally biased region" description="Basic and acidic residues" evidence="4">
    <location>
        <begin position="479"/>
        <end position="500"/>
    </location>
</feature>
<accession>A0ABN3WFR5</accession>
<gene>
    <name evidence="6" type="ORF">GCM10010517_77890</name>
</gene>
<keyword evidence="7" id="KW-1185">Reference proteome</keyword>
<dbReference type="InterPro" id="IPR050309">
    <property type="entry name" value="Type-B_Carboxylest/Lipase"/>
</dbReference>
<feature type="region of interest" description="Disordered" evidence="4">
    <location>
        <begin position="478"/>
        <end position="514"/>
    </location>
</feature>
<dbReference type="RefSeq" id="WP_344981957.1">
    <property type="nucleotide sequence ID" value="NZ_BAAAVI010000110.1"/>
</dbReference>
<evidence type="ECO:0000256" key="3">
    <source>
        <dbReference type="RuleBase" id="RU361235"/>
    </source>
</evidence>
<dbReference type="PROSITE" id="PS00941">
    <property type="entry name" value="CARBOXYLESTERASE_B_2"/>
    <property type="match status" value="1"/>
</dbReference>
<evidence type="ECO:0000256" key="1">
    <source>
        <dbReference type="ARBA" id="ARBA00005964"/>
    </source>
</evidence>
<evidence type="ECO:0000256" key="2">
    <source>
        <dbReference type="ARBA" id="ARBA00022801"/>
    </source>
</evidence>